<keyword evidence="1" id="KW-0472">Membrane</keyword>
<reference evidence="3 4" key="1">
    <citation type="submission" date="2018-07" db="EMBL/GenBank/DDBJ databases">
        <title>A high quality draft genome assembly of the barn swallow (H. rustica rustica).</title>
        <authorList>
            <person name="Formenti G."/>
            <person name="Chiara M."/>
            <person name="Poveda L."/>
            <person name="Francoijs K.-J."/>
            <person name="Bonisoli-Alquati A."/>
            <person name="Canova L."/>
            <person name="Gianfranceschi L."/>
            <person name="Horner D.S."/>
            <person name="Saino N."/>
        </authorList>
    </citation>
    <scope>NUCLEOTIDE SEQUENCE [LARGE SCALE GENOMIC DNA]</scope>
    <source>
        <strain evidence="3">Chelidonia</strain>
        <tissue evidence="3">Blood</tissue>
    </source>
</reference>
<dbReference type="Pfam" id="PF00075">
    <property type="entry name" value="RNase_H"/>
    <property type="match status" value="1"/>
</dbReference>
<proteinExistence type="predicted"/>
<dbReference type="Gene3D" id="1.10.287.210">
    <property type="match status" value="1"/>
</dbReference>
<dbReference type="Gene3D" id="1.10.375.10">
    <property type="entry name" value="Human Immunodeficiency Virus Type 1 Capsid Protein"/>
    <property type="match status" value="1"/>
</dbReference>
<dbReference type="SUPFAM" id="SSF53098">
    <property type="entry name" value="Ribonuclease H-like"/>
    <property type="match status" value="1"/>
</dbReference>
<protein>
    <recommendedName>
        <fullName evidence="2">RNase H type-1 domain-containing protein</fullName>
    </recommendedName>
</protein>
<keyword evidence="1" id="KW-0812">Transmembrane</keyword>
<accession>A0A3M0KCW2</accession>
<dbReference type="InterPro" id="IPR003036">
    <property type="entry name" value="Gag_P30"/>
</dbReference>
<organism evidence="3 4">
    <name type="scientific">Hirundo rustica rustica</name>
    <dbReference type="NCBI Taxonomy" id="333673"/>
    <lineage>
        <taxon>Eukaryota</taxon>
        <taxon>Metazoa</taxon>
        <taxon>Chordata</taxon>
        <taxon>Craniata</taxon>
        <taxon>Vertebrata</taxon>
        <taxon>Euteleostomi</taxon>
        <taxon>Archelosauria</taxon>
        <taxon>Archosauria</taxon>
        <taxon>Dinosauria</taxon>
        <taxon>Saurischia</taxon>
        <taxon>Theropoda</taxon>
        <taxon>Coelurosauria</taxon>
        <taxon>Aves</taxon>
        <taxon>Neognathae</taxon>
        <taxon>Neoaves</taxon>
        <taxon>Telluraves</taxon>
        <taxon>Australaves</taxon>
        <taxon>Passeriformes</taxon>
        <taxon>Sylvioidea</taxon>
        <taxon>Hirundinidae</taxon>
        <taxon>Hirundo</taxon>
    </lineage>
</organism>
<dbReference type="EMBL" id="QRBI01000110">
    <property type="protein sequence ID" value="RMC11006.1"/>
    <property type="molecule type" value="Genomic_DNA"/>
</dbReference>
<dbReference type="GO" id="GO:0004523">
    <property type="term" value="F:RNA-DNA hybrid ribonuclease activity"/>
    <property type="evidence" value="ECO:0007669"/>
    <property type="project" value="InterPro"/>
</dbReference>
<dbReference type="PROSITE" id="PS50879">
    <property type="entry name" value="RNASE_H_1"/>
    <property type="match status" value="1"/>
</dbReference>
<dbReference type="AlphaFoldDB" id="A0A3M0KCW2"/>
<feature type="domain" description="RNase H type-1" evidence="2">
    <location>
        <begin position="336"/>
        <end position="470"/>
    </location>
</feature>
<dbReference type="InterPro" id="IPR043128">
    <property type="entry name" value="Rev_trsase/Diguanyl_cyclase"/>
</dbReference>
<feature type="transmembrane region" description="Helical" evidence="1">
    <location>
        <begin position="533"/>
        <end position="555"/>
    </location>
</feature>
<dbReference type="Proteomes" id="UP000269221">
    <property type="component" value="Unassembled WGS sequence"/>
</dbReference>
<dbReference type="SUPFAM" id="SSF47943">
    <property type="entry name" value="Retrovirus capsid protein, N-terminal core domain"/>
    <property type="match status" value="1"/>
</dbReference>
<comment type="caution">
    <text evidence="3">The sequence shown here is derived from an EMBL/GenBank/DDBJ whole genome shotgun (WGS) entry which is preliminary data.</text>
</comment>
<dbReference type="InterPro" id="IPR002156">
    <property type="entry name" value="RNaseH_domain"/>
</dbReference>
<evidence type="ECO:0000313" key="3">
    <source>
        <dbReference type="EMBL" id="RMC11006.1"/>
    </source>
</evidence>
<dbReference type="GO" id="GO:0006259">
    <property type="term" value="P:DNA metabolic process"/>
    <property type="evidence" value="ECO:0007669"/>
    <property type="project" value="UniProtKB-ARBA"/>
</dbReference>
<dbReference type="GO" id="GO:0003676">
    <property type="term" value="F:nucleic acid binding"/>
    <property type="evidence" value="ECO:0007669"/>
    <property type="project" value="InterPro"/>
</dbReference>
<dbReference type="GO" id="GO:0019068">
    <property type="term" value="P:virion assembly"/>
    <property type="evidence" value="ECO:0007669"/>
    <property type="project" value="InterPro"/>
</dbReference>
<dbReference type="InterPro" id="IPR050462">
    <property type="entry name" value="Retroviral_Gag-Pol_poly"/>
</dbReference>
<dbReference type="Gene3D" id="3.10.20.370">
    <property type="match status" value="1"/>
</dbReference>
<dbReference type="PANTHER" id="PTHR33166">
    <property type="entry name" value="GAG_P30 DOMAIN-CONTAINING PROTEIN"/>
    <property type="match status" value="1"/>
</dbReference>
<dbReference type="SUPFAM" id="SSF58069">
    <property type="entry name" value="Virus ectodomain"/>
    <property type="match status" value="1"/>
</dbReference>
<dbReference type="Gene3D" id="3.30.70.270">
    <property type="match status" value="1"/>
</dbReference>
<keyword evidence="1" id="KW-1133">Transmembrane helix</keyword>
<dbReference type="SUPFAM" id="SSF56672">
    <property type="entry name" value="DNA/RNA polymerases"/>
    <property type="match status" value="1"/>
</dbReference>
<name>A0A3M0KCW2_HIRRU</name>
<evidence type="ECO:0000259" key="2">
    <source>
        <dbReference type="PROSITE" id="PS50879"/>
    </source>
</evidence>
<dbReference type="InterPro" id="IPR036397">
    <property type="entry name" value="RNaseH_sf"/>
</dbReference>
<keyword evidence="4" id="KW-1185">Reference proteome</keyword>
<dbReference type="Pfam" id="PF00429">
    <property type="entry name" value="TLV_coat"/>
    <property type="match status" value="1"/>
</dbReference>
<dbReference type="InterPro" id="IPR008919">
    <property type="entry name" value="Retrov_capsid_N"/>
</dbReference>
<evidence type="ECO:0000256" key="1">
    <source>
        <dbReference type="SAM" id="Phobius"/>
    </source>
</evidence>
<dbReference type="OrthoDB" id="9422159at2759"/>
<gene>
    <name evidence="3" type="ORF">DUI87_12198</name>
</gene>
<dbReference type="InterPro" id="IPR043502">
    <property type="entry name" value="DNA/RNA_pol_sf"/>
</dbReference>
<dbReference type="Gene3D" id="3.30.420.10">
    <property type="entry name" value="Ribonuclease H-like superfamily/Ribonuclease H"/>
    <property type="match status" value="1"/>
</dbReference>
<evidence type="ECO:0000313" key="4">
    <source>
        <dbReference type="Proteomes" id="UP000269221"/>
    </source>
</evidence>
<sequence length="612" mass="69869">MTMKTQNPDWDDIQVILDTRMDSAEKEMVLRAARERTREDIRNGLVTFDYNFPTKDPLWDPNDPSGVDMIRLKKYQEQIQIGVQNAMPKTMNWSKLYEIRQEGKEYPTVFLERLKEAARKHTDPQTDTEQAKVQLALIFLGQSQDDIRKKITETGRGELKNLDKLLEVAWKSLRISTSCESSLGWQGGVICGSWTIYGLIAKPLYEAQKTQPFTWGKPQKETFLKLKEALTAAPALGLPDLSKDFQLFEHKRMRLALGVLTQLLGSWKRLVGYFSKQLDNVIMTEQDNVTLKTTNLLNPALFLGTTTEEGPLEHDCVEAIKYTNLVQEDLKDFPLEQPEWELFTDGSSFVKNGTRYAGYAVIISTVVEVKALPSNTSVQRAELVALTRALELSEGKKVNIWTDSKYAFGVVHVHGAQWKERELLSPQGQVDGLARDTQEGFKEVNVQLQATTKMTLQNQLALDMLLLKKHGVCGFLKGQIDYCCIHIPNITADVEYDINQLKQIQHEAQEEQKDLTTSWLYKIFKGSGWNVTLWIKSIIESLIILLVMFLVIWLINNILKREIQKKTSWNRKIMKALTLDRNPHPSSSSSLACDNIHDNGSNNHGFEDEYQV</sequence>
<dbReference type="Pfam" id="PF02093">
    <property type="entry name" value="Gag_p30"/>
    <property type="match status" value="1"/>
</dbReference>
<dbReference type="InterPro" id="IPR018154">
    <property type="entry name" value="TLV/ENV_coat_polyprotein"/>
</dbReference>
<dbReference type="InterPro" id="IPR012337">
    <property type="entry name" value="RNaseH-like_sf"/>
</dbReference>